<feature type="domain" description="Flavodoxin-like fold" evidence="3">
    <location>
        <begin position="108"/>
        <end position="176"/>
    </location>
</feature>
<evidence type="ECO:0000256" key="2">
    <source>
        <dbReference type="ARBA" id="ARBA00023002"/>
    </source>
</evidence>
<dbReference type="Gene3D" id="3.40.50.360">
    <property type="match status" value="2"/>
</dbReference>
<sequence length="201" mass="23133">MNGSLKNTAEEVLSKQGCSVTVSDLYAMHFEATATRSDITGHLHNPEHFNYGNETRVAQRRGNLCKDILEEQKKVQEADLVIFQYLAGHMFPPVRRFETTGLDQSVQQRQDKLVLLSFTTGGTEEMFSKEGESGDVKYLLWPIQHGMMHFCGFTILTSQITFAPEYVTENVRNEMLTSWARRLETIWNEKTIICTPPWYFQ</sequence>
<dbReference type="FunFam" id="3.40.50.360:FF:000054">
    <property type="entry name" value="NAD(P)H dehydrogenase, quinone 1"/>
    <property type="match status" value="1"/>
</dbReference>
<evidence type="ECO:0000256" key="1">
    <source>
        <dbReference type="ARBA" id="ARBA00006252"/>
    </source>
</evidence>
<dbReference type="SUPFAM" id="SSF52218">
    <property type="entry name" value="Flavoproteins"/>
    <property type="match status" value="1"/>
</dbReference>
<dbReference type="CTD" id="4835"/>
<feature type="domain" description="Flavodoxin-like fold" evidence="3">
    <location>
        <begin position="3"/>
        <end position="85"/>
    </location>
</feature>
<proteinExistence type="inferred from homology"/>
<keyword evidence="2" id="KW-0560">Oxidoreductase</keyword>
<dbReference type="AlphaFoldDB" id="A0A6P8PXP4"/>
<dbReference type="PANTHER" id="PTHR10204">
    <property type="entry name" value="NAD P H OXIDOREDUCTASE-RELATED"/>
    <property type="match status" value="1"/>
</dbReference>
<dbReference type="InterPro" id="IPR029039">
    <property type="entry name" value="Flavoprotein-like_sf"/>
</dbReference>
<reference evidence="5" key="1">
    <citation type="submission" date="2025-08" db="UniProtKB">
        <authorList>
            <consortium name="RefSeq"/>
        </authorList>
    </citation>
    <scope>IDENTIFICATION</scope>
</reference>
<protein>
    <submittedName>
        <fullName evidence="5">Ribosyldihydronicotinamide dehydrogenase [quinone]</fullName>
    </submittedName>
</protein>
<evidence type="ECO:0000259" key="3">
    <source>
        <dbReference type="Pfam" id="PF02525"/>
    </source>
</evidence>
<dbReference type="GO" id="GO:0003955">
    <property type="term" value="F:NAD(P)H dehydrogenase (quinone) activity"/>
    <property type="evidence" value="ECO:0007669"/>
    <property type="project" value="TreeGrafter"/>
</dbReference>
<name>A0A6P8PXP4_GEOSA</name>
<dbReference type="KEGG" id="gsh:117354850"/>
<dbReference type="RefSeq" id="XP_033788709.1">
    <property type="nucleotide sequence ID" value="XM_033932818.1"/>
</dbReference>
<dbReference type="PANTHER" id="PTHR10204:SF33">
    <property type="entry name" value="RIBOSYLDIHYDRONICOTINAMIDE DEHYDROGENASE [QUINONE]"/>
    <property type="match status" value="1"/>
</dbReference>
<dbReference type="InParanoid" id="A0A6P8PXP4"/>
<evidence type="ECO:0000313" key="5">
    <source>
        <dbReference type="RefSeq" id="XP_033788709.1"/>
    </source>
</evidence>
<evidence type="ECO:0000313" key="4">
    <source>
        <dbReference type="Proteomes" id="UP000515159"/>
    </source>
</evidence>
<comment type="similarity">
    <text evidence="1">Belongs to the NAD(P)H dehydrogenase (quinone) family.</text>
</comment>
<dbReference type="InterPro" id="IPR003680">
    <property type="entry name" value="Flavodoxin_fold"/>
</dbReference>
<dbReference type="Proteomes" id="UP000515159">
    <property type="component" value="Chromosome 2"/>
</dbReference>
<keyword evidence="4" id="KW-1185">Reference proteome</keyword>
<dbReference type="GO" id="GO:0005829">
    <property type="term" value="C:cytosol"/>
    <property type="evidence" value="ECO:0007669"/>
    <property type="project" value="TreeGrafter"/>
</dbReference>
<dbReference type="GeneID" id="117354850"/>
<gene>
    <name evidence="5" type="primary">NQO2</name>
</gene>
<organism evidence="4 5">
    <name type="scientific">Geotrypetes seraphini</name>
    <name type="common">Gaboon caecilian</name>
    <name type="synonym">Caecilia seraphini</name>
    <dbReference type="NCBI Taxonomy" id="260995"/>
    <lineage>
        <taxon>Eukaryota</taxon>
        <taxon>Metazoa</taxon>
        <taxon>Chordata</taxon>
        <taxon>Craniata</taxon>
        <taxon>Vertebrata</taxon>
        <taxon>Euteleostomi</taxon>
        <taxon>Amphibia</taxon>
        <taxon>Gymnophiona</taxon>
        <taxon>Geotrypetes</taxon>
    </lineage>
</organism>
<dbReference type="InterPro" id="IPR051545">
    <property type="entry name" value="NAD(P)H_dehydrogenase_qn"/>
</dbReference>
<accession>A0A6P8PXP4</accession>
<dbReference type="Pfam" id="PF02525">
    <property type="entry name" value="Flavodoxin_2"/>
    <property type="match status" value="2"/>
</dbReference>